<comment type="caution">
    <text evidence="1">The sequence shown here is derived from an EMBL/GenBank/DDBJ whole genome shotgun (WGS) entry which is preliminary data.</text>
</comment>
<proteinExistence type="predicted"/>
<evidence type="ECO:0000313" key="2">
    <source>
        <dbReference type="Proteomes" id="UP000789702"/>
    </source>
</evidence>
<name>A0ACA9KAE7_9GLOM</name>
<evidence type="ECO:0000313" key="1">
    <source>
        <dbReference type="EMBL" id="CAG8460930.1"/>
    </source>
</evidence>
<protein>
    <submittedName>
        <fullName evidence="1">7015_t:CDS:1</fullName>
    </submittedName>
</protein>
<dbReference type="Proteomes" id="UP000789702">
    <property type="component" value="Unassembled WGS sequence"/>
</dbReference>
<accession>A0ACA9KAE7</accession>
<organism evidence="1 2">
    <name type="scientific">Dentiscutata heterogama</name>
    <dbReference type="NCBI Taxonomy" id="1316150"/>
    <lineage>
        <taxon>Eukaryota</taxon>
        <taxon>Fungi</taxon>
        <taxon>Fungi incertae sedis</taxon>
        <taxon>Mucoromycota</taxon>
        <taxon>Glomeromycotina</taxon>
        <taxon>Glomeromycetes</taxon>
        <taxon>Diversisporales</taxon>
        <taxon>Gigasporaceae</taxon>
        <taxon>Dentiscutata</taxon>
    </lineage>
</organism>
<keyword evidence="2" id="KW-1185">Reference proteome</keyword>
<gene>
    <name evidence="1" type="ORF">DHETER_LOCUS1279</name>
</gene>
<reference evidence="1" key="1">
    <citation type="submission" date="2021-06" db="EMBL/GenBank/DDBJ databases">
        <authorList>
            <person name="Kallberg Y."/>
            <person name="Tangrot J."/>
            <person name="Rosling A."/>
        </authorList>
    </citation>
    <scope>NUCLEOTIDE SEQUENCE</scope>
    <source>
        <strain evidence="1">IL203A</strain>
    </source>
</reference>
<feature type="non-terminal residue" evidence="1">
    <location>
        <position position="1"/>
    </location>
</feature>
<dbReference type="EMBL" id="CAJVPU010000749">
    <property type="protein sequence ID" value="CAG8460930.1"/>
    <property type="molecule type" value="Genomic_DNA"/>
</dbReference>
<sequence length="555" mass="63632">RDSEWDSTDDTLLAQRDGIYLIQRGLAFLHESLADFFRNTQQSLECGKSDFIEGVHRLVSATALFEEVNRQFSVRNYHGTNRNTLGLQDRATGPGRRRDVQEERFSRNVAAFVDTMRDIIMRLKNIDIERFELDTQDRLIILSNIQDAVEIIENIQKSLDVVPFLLDERHRRDRHPRPYLPLSKFEIELLLEQLDYIREGKSDHVSDDYKKITGEKPTRIKSFFEDNAESFRPGKNTRSRRPRDSDDRSDNSLMMGVGGGYKIIPCYGITKDPTSKDFVMVMRYAEEGNLRKYLDNKFYSLDWYQKFKILHSVLKGLNHIHNAGLTHRDLHGGNIVMFELEEASITDFGLSEIFARFGKTYTLELRSRSLGLRQHESAVLLINETGINMTADELRKERHEKNLERFPFAKPMPGAMRLVAHLKKHRISIAVATSSSRESFNIKASNNRELFDMFDNITCGDDANVKNGKPAPDLFLAAREGIGNPPTNQCLVFEDSINGIKAAKNANMKVIWVPDPKIAELYPGKNGADEMIFSLNDFDPTIFGLPPFDEETRSA</sequence>